<proteinExistence type="inferred from homology"/>
<dbReference type="NCBIfam" id="TIGR01972">
    <property type="entry name" value="NDH_I_M"/>
    <property type="match status" value="1"/>
</dbReference>
<keyword evidence="10" id="KW-1185">Reference proteome</keyword>
<evidence type="ECO:0000259" key="8">
    <source>
        <dbReference type="Pfam" id="PF00361"/>
    </source>
</evidence>
<reference evidence="10" key="1">
    <citation type="submission" date="2012-03" db="EMBL/GenBank/DDBJ databases">
        <title>Complete sequence of chromosome of Deinococcus peraridilitoris DSM 19664.</title>
        <authorList>
            <person name="Lucas S."/>
            <person name="Copeland A."/>
            <person name="Lapidus A."/>
            <person name="Glavina del Rio T."/>
            <person name="Dalin E."/>
            <person name="Tice H."/>
            <person name="Bruce D."/>
            <person name="Goodwin L."/>
            <person name="Pitluck S."/>
            <person name="Peters L."/>
            <person name="Mikhailova N."/>
            <person name="Lu M."/>
            <person name="Kyrpides N."/>
            <person name="Mavromatis K."/>
            <person name="Ivanova N."/>
            <person name="Brettin T."/>
            <person name="Detter J.C."/>
            <person name="Han C."/>
            <person name="Larimer F."/>
            <person name="Land M."/>
            <person name="Hauser L."/>
            <person name="Markowitz V."/>
            <person name="Cheng J.-F."/>
            <person name="Hugenholtz P."/>
            <person name="Woyke T."/>
            <person name="Wu D."/>
            <person name="Pukall R."/>
            <person name="Steenblock K."/>
            <person name="Brambilla E."/>
            <person name="Klenk H.-P."/>
            <person name="Eisen J.A."/>
        </authorList>
    </citation>
    <scope>NUCLEOTIDE SEQUENCE [LARGE SCALE GENOMIC DNA]</scope>
    <source>
        <strain evidence="10">DSM 19664 / LMG 22246 / CIP 109416 / KR-200</strain>
    </source>
</reference>
<comment type="subcellular location">
    <subcellularLocation>
        <location evidence="1">Endomembrane system</location>
        <topology evidence="1">Multi-pass membrane protein</topology>
    </subcellularLocation>
    <subcellularLocation>
        <location evidence="6">Membrane</location>
        <topology evidence="6">Multi-pass membrane protein</topology>
    </subcellularLocation>
</comment>
<dbReference type="PANTHER" id="PTHR43507:SF1">
    <property type="entry name" value="NADH-UBIQUINONE OXIDOREDUCTASE CHAIN 4"/>
    <property type="match status" value="1"/>
</dbReference>
<evidence type="ECO:0000256" key="1">
    <source>
        <dbReference type="ARBA" id="ARBA00004127"/>
    </source>
</evidence>
<evidence type="ECO:0000256" key="5">
    <source>
        <dbReference type="ARBA" id="ARBA00023136"/>
    </source>
</evidence>
<dbReference type="GO" id="GO:0003954">
    <property type="term" value="F:NADH dehydrogenase activity"/>
    <property type="evidence" value="ECO:0007669"/>
    <property type="project" value="TreeGrafter"/>
</dbReference>
<dbReference type="HOGENOM" id="CLU_007100_4_4_0"/>
<feature type="transmembrane region" description="Helical" evidence="7">
    <location>
        <begin position="390"/>
        <end position="413"/>
    </location>
</feature>
<dbReference type="GO" id="GO:0008137">
    <property type="term" value="F:NADH dehydrogenase (ubiquinone) activity"/>
    <property type="evidence" value="ECO:0007669"/>
    <property type="project" value="InterPro"/>
</dbReference>
<evidence type="ECO:0000256" key="4">
    <source>
        <dbReference type="ARBA" id="ARBA00022989"/>
    </source>
</evidence>
<feature type="transmembrane region" description="Helical" evidence="7">
    <location>
        <begin position="152"/>
        <end position="173"/>
    </location>
</feature>
<keyword evidence="3 6" id="KW-0812">Transmembrane</keyword>
<feature type="transmembrane region" description="Helical" evidence="7">
    <location>
        <begin position="434"/>
        <end position="454"/>
    </location>
</feature>
<keyword evidence="5 7" id="KW-0472">Membrane</keyword>
<dbReference type="EMBL" id="CP003382">
    <property type="protein sequence ID" value="AFZ68778.1"/>
    <property type="molecule type" value="Genomic_DNA"/>
</dbReference>
<feature type="transmembrane region" description="Helical" evidence="7">
    <location>
        <begin position="230"/>
        <end position="253"/>
    </location>
</feature>
<gene>
    <name evidence="9" type="ordered locus">Deipe_3338</name>
</gene>
<evidence type="ECO:0000313" key="10">
    <source>
        <dbReference type="Proteomes" id="UP000010467"/>
    </source>
</evidence>
<feature type="transmembrane region" description="Helical" evidence="7">
    <location>
        <begin position="120"/>
        <end position="140"/>
    </location>
</feature>
<dbReference type="Proteomes" id="UP000010467">
    <property type="component" value="Chromosome"/>
</dbReference>
<dbReference type="PATRIC" id="fig|937777.3.peg.3353"/>
<dbReference type="KEGG" id="dpd:Deipe_3338"/>
<dbReference type="InterPro" id="IPR001750">
    <property type="entry name" value="ND/Mrp_TM"/>
</dbReference>
<feature type="transmembrane region" description="Helical" evidence="7">
    <location>
        <begin position="259"/>
        <end position="277"/>
    </location>
</feature>
<accession>L0A4G6</accession>
<dbReference type="GO" id="GO:0016020">
    <property type="term" value="C:membrane"/>
    <property type="evidence" value="ECO:0007669"/>
    <property type="project" value="UniProtKB-SubCell"/>
</dbReference>
<comment type="similarity">
    <text evidence="2">Belongs to the complex I subunit 4 family.</text>
</comment>
<feature type="transmembrane region" description="Helical" evidence="7">
    <location>
        <begin position="69"/>
        <end position="90"/>
    </location>
</feature>
<dbReference type="GO" id="GO:0042773">
    <property type="term" value="P:ATP synthesis coupled electron transport"/>
    <property type="evidence" value="ECO:0007669"/>
    <property type="project" value="InterPro"/>
</dbReference>
<evidence type="ECO:0000256" key="7">
    <source>
        <dbReference type="SAM" id="Phobius"/>
    </source>
</evidence>
<dbReference type="RefSeq" id="WP_015237076.1">
    <property type="nucleotide sequence ID" value="NC_019793.1"/>
</dbReference>
<evidence type="ECO:0000256" key="6">
    <source>
        <dbReference type="RuleBase" id="RU000320"/>
    </source>
</evidence>
<dbReference type="GO" id="GO:0015990">
    <property type="term" value="P:electron transport coupled proton transport"/>
    <property type="evidence" value="ECO:0007669"/>
    <property type="project" value="TreeGrafter"/>
</dbReference>
<dbReference type="OrthoDB" id="9811718at2"/>
<evidence type="ECO:0000256" key="3">
    <source>
        <dbReference type="ARBA" id="ARBA00022692"/>
    </source>
</evidence>
<feature type="transmembrane region" description="Helical" evidence="7">
    <location>
        <begin position="316"/>
        <end position="337"/>
    </location>
</feature>
<feature type="transmembrane region" description="Helical" evidence="7">
    <location>
        <begin position="97"/>
        <end position="114"/>
    </location>
</feature>
<dbReference type="PRINTS" id="PR01437">
    <property type="entry name" value="NUOXDRDTASE4"/>
</dbReference>
<dbReference type="InterPro" id="IPR010227">
    <property type="entry name" value="NADH_Q_OxRdtase_chainM/4"/>
</dbReference>
<dbReference type="InterPro" id="IPR003918">
    <property type="entry name" value="NADH_UbQ_OxRdtase"/>
</dbReference>
<dbReference type="PANTHER" id="PTHR43507">
    <property type="entry name" value="NADH-UBIQUINONE OXIDOREDUCTASE CHAIN 4"/>
    <property type="match status" value="1"/>
</dbReference>
<feature type="transmembrane region" description="Helical" evidence="7">
    <location>
        <begin position="357"/>
        <end position="378"/>
    </location>
</feature>
<dbReference type="GO" id="GO:0012505">
    <property type="term" value="C:endomembrane system"/>
    <property type="evidence" value="ECO:0007669"/>
    <property type="project" value="UniProtKB-SubCell"/>
</dbReference>
<dbReference type="Pfam" id="PF00361">
    <property type="entry name" value="Proton_antipo_M"/>
    <property type="match status" value="1"/>
</dbReference>
<feature type="transmembrane region" description="Helical" evidence="7">
    <location>
        <begin position="289"/>
        <end position="310"/>
    </location>
</feature>
<feature type="transmembrane region" description="Helical" evidence="7">
    <location>
        <begin position="193"/>
        <end position="218"/>
    </location>
</feature>
<evidence type="ECO:0000313" key="9">
    <source>
        <dbReference type="EMBL" id="AFZ68778.1"/>
    </source>
</evidence>
<feature type="domain" description="NADH:quinone oxidoreductase/Mrp antiporter transmembrane" evidence="8">
    <location>
        <begin position="116"/>
        <end position="402"/>
    </location>
</feature>
<name>L0A4G6_DEIPD</name>
<sequence length="471" mass="49961">MIHLFIFLPLVAALLLSALPGRQRALPAVGAGAVTLLLGLLIWSGGGSPLYSVPWVGALGVTYSVELTGVGLLLALVTALMTLVVLVYTLRSVENPGAMLTYILAMESGLLGIFAARDLILFYVFFETALVPALLMLATYGGPKRIPALLKFGAYTLFGSLFMLIAMIGTKALGGSPTFALNDLLAHRVEGAAGMWLFLGFLLAFAVKLPLFPLHAWLPDFHAQNHPSGVADAMGTMYKVGGYGLFIFAIPLFPEAALTLRPVLMGLAAFTALYAAWIAFQQTDWKRLLAYAGLSHMGLVGLGIFSLQPIAVTGGLYLLAFQNVYTCALFLAAGMLWQRVGSLSVQQGGVMTQAPALAGLTMSLWFASIAVPGLAGFVGEFSVMLGAYQVYPWLAFIAGLSTIAAAAYALTAYQRTYWQVRPAGEARLLDLRGSEWAVLAIPLAVAIFFGVYSLPALNLIQPSVRLLGGGA</sequence>
<organism evidence="9 10">
    <name type="scientific">Deinococcus peraridilitoris (strain DSM 19664 / LMG 22246 / CIP 109416 / KR-200)</name>
    <dbReference type="NCBI Taxonomy" id="937777"/>
    <lineage>
        <taxon>Bacteria</taxon>
        <taxon>Thermotogati</taxon>
        <taxon>Deinococcota</taxon>
        <taxon>Deinococci</taxon>
        <taxon>Deinococcales</taxon>
        <taxon>Deinococcaceae</taxon>
        <taxon>Deinococcus</taxon>
    </lineage>
</organism>
<dbReference type="AlphaFoldDB" id="L0A4G6"/>
<keyword evidence="4 7" id="KW-1133">Transmembrane helix</keyword>
<dbReference type="STRING" id="937777.Deipe_3338"/>
<protein>
    <submittedName>
        <fullName evidence="9">Proton-translocating NADH-quinone oxidoreductase, chain M</fullName>
    </submittedName>
</protein>
<evidence type="ECO:0000256" key="2">
    <source>
        <dbReference type="ARBA" id="ARBA00009025"/>
    </source>
</evidence>
<dbReference type="GO" id="GO:0048039">
    <property type="term" value="F:ubiquinone binding"/>
    <property type="evidence" value="ECO:0007669"/>
    <property type="project" value="TreeGrafter"/>
</dbReference>
<dbReference type="eggNOG" id="COG1008">
    <property type="taxonomic scope" value="Bacteria"/>
</dbReference>